<dbReference type="GO" id="GO:0005886">
    <property type="term" value="C:plasma membrane"/>
    <property type="evidence" value="ECO:0007669"/>
    <property type="project" value="UniProtKB-SubCell"/>
</dbReference>
<dbReference type="PROSITE" id="PS50928">
    <property type="entry name" value="ABC_TM1"/>
    <property type="match status" value="1"/>
</dbReference>
<evidence type="ECO:0000256" key="4">
    <source>
        <dbReference type="ARBA" id="ARBA00022692"/>
    </source>
</evidence>
<evidence type="ECO:0000256" key="3">
    <source>
        <dbReference type="ARBA" id="ARBA00022475"/>
    </source>
</evidence>
<comment type="similarity">
    <text evidence="7">Belongs to the binding-protein-dependent transport system permease family.</text>
</comment>
<evidence type="ECO:0000313" key="9">
    <source>
        <dbReference type="EMBL" id="HIS93732.1"/>
    </source>
</evidence>
<dbReference type="EMBL" id="DVJN01000225">
    <property type="protein sequence ID" value="HIS93732.1"/>
    <property type="molecule type" value="Genomic_DNA"/>
</dbReference>
<feature type="transmembrane region" description="Helical" evidence="7">
    <location>
        <begin position="274"/>
        <end position="291"/>
    </location>
</feature>
<evidence type="ECO:0000313" key="10">
    <source>
        <dbReference type="Proteomes" id="UP000824140"/>
    </source>
</evidence>
<dbReference type="GO" id="GO:0055085">
    <property type="term" value="P:transmembrane transport"/>
    <property type="evidence" value="ECO:0007669"/>
    <property type="project" value="InterPro"/>
</dbReference>
<dbReference type="SUPFAM" id="SSF161098">
    <property type="entry name" value="MetI-like"/>
    <property type="match status" value="1"/>
</dbReference>
<protein>
    <submittedName>
        <fullName evidence="9">Carbohydrate ABC transporter permease</fullName>
    </submittedName>
</protein>
<evidence type="ECO:0000256" key="1">
    <source>
        <dbReference type="ARBA" id="ARBA00004651"/>
    </source>
</evidence>
<evidence type="ECO:0000256" key="6">
    <source>
        <dbReference type="ARBA" id="ARBA00023136"/>
    </source>
</evidence>
<keyword evidence="2 7" id="KW-0813">Transport</keyword>
<reference evidence="9" key="1">
    <citation type="submission" date="2020-10" db="EMBL/GenBank/DDBJ databases">
        <authorList>
            <person name="Gilroy R."/>
        </authorList>
    </citation>
    <scope>NUCLEOTIDE SEQUENCE</scope>
    <source>
        <strain evidence="9">13766</strain>
    </source>
</reference>
<dbReference type="InterPro" id="IPR000515">
    <property type="entry name" value="MetI-like"/>
</dbReference>
<evidence type="ECO:0000256" key="5">
    <source>
        <dbReference type="ARBA" id="ARBA00022989"/>
    </source>
</evidence>
<dbReference type="PANTHER" id="PTHR43744:SF9">
    <property type="entry name" value="POLYGALACTURONAN_RHAMNOGALACTURONAN TRANSPORT SYSTEM PERMEASE PROTEIN YTCP"/>
    <property type="match status" value="1"/>
</dbReference>
<sequence length="306" mass="35156">MDLERKRIARRNHIREGSPLATGVLGFIAVALGLVTVYPMYYVLILSISDPAAAMTMRVYWVPDGFNLDSYRLLVRDSEMWRAYLNTILYIVPTTLLMLATCLMGAFPLTVKGLRFRKWINMYLLIPMYFSGGMIPSFLLIVKLGLYDQPLSQILPACFSIWNIILTKAYLSSIPESLRESARIDGANIYQILLRVYVPMAKPILAVISVYTIVGVWNSWFNAMVYLPHTTWQPLQLYLRRVLVENTQDLTRTLTSEESLERALRQMSTAQLKYAMIIFTTLPVLCAYPFFQRYFIKGIMLGSLKE</sequence>
<dbReference type="Pfam" id="PF00528">
    <property type="entry name" value="BPD_transp_1"/>
    <property type="match status" value="1"/>
</dbReference>
<keyword evidence="6 7" id="KW-0472">Membrane</keyword>
<dbReference type="CDD" id="cd06261">
    <property type="entry name" value="TM_PBP2"/>
    <property type="match status" value="1"/>
</dbReference>
<keyword evidence="3" id="KW-1003">Cell membrane</keyword>
<feature type="transmembrane region" description="Helical" evidence="7">
    <location>
        <begin position="123"/>
        <end position="142"/>
    </location>
</feature>
<feature type="domain" description="ABC transmembrane type-1" evidence="8">
    <location>
        <begin position="84"/>
        <end position="285"/>
    </location>
</feature>
<evidence type="ECO:0000256" key="7">
    <source>
        <dbReference type="RuleBase" id="RU363032"/>
    </source>
</evidence>
<dbReference type="InterPro" id="IPR035906">
    <property type="entry name" value="MetI-like_sf"/>
</dbReference>
<evidence type="ECO:0000256" key="2">
    <source>
        <dbReference type="ARBA" id="ARBA00022448"/>
    </source>
</evidence>
<dbReference type="Gene3D" id="1.10.3720.10">
    <property type="entry name" value="MetI-like"/>
    <property type="match status" value="1"/>
</dbReference>
<gene>
    <name evidence="9" type="ORF">IAA84_12020</name>
</gene>
<organism evidence="9 10">
    <name type="scientific">Candidatus Alectryocaccomicrobium excrementavium</name>
    <dbReference type="NCBI Taxonomy" id="2840668"/>
    <lineage>
        <taxon>Bacteria</taxon>
        <taxon>Bacillati</taxon>
        <taxon>Bacillota</taxon>
        <taxon>Clostridia</taxon>
        <taxon>Candidatus Alectryocaccomicrobium</taxon>
    </lineage>
</organism>
<comment type="subcellular location">
    <subcellularLocation>
        <location evidence="1 7">Cell membrane</location>
        <topology evidence="1 7">Multi-pass membrane protein</topology>
    </subcellularLocation>
</comment>
<dbReference type="AlphaFoldDB" id="A0A9D1K7H1"/>
<dbReference type="PANTHER" id="PTHR43744">
    <property type="entry name" value="ABC TRANSPORTER PERMEASE PROTEIN MG189-RELATED-RELATED"/>
    <property type="match status" value="1"/>
</dbReference>
<keyword evidence="4 7" id="KW-0812">Transmembrane</keyword>
<name>A0A9D1K7H1_9FIRM</name>
<reference evidence="9" key="2">
    <citation type="journal article" date="2021" name="PeerJ">
        <title>Extensive microbial diversity within the chicken gut microbiome revealed by metagenomics and culture.</title>
        <authorList>
            <person name="Gilroy R."/>
            <person name="Ravi A."/>
            <person name="Getino M."/>
            <person name="Pursley I."/>
            <person name="Horton D.L."/>
            <person name="Alikhan N.F."/>
            <person name="Baker D."/>
            <person name="Gharbi K."/>
            <person name="Hall N."/>
            <person name="Watson M."/>
            <person name="Adriaenssens E.M."/>
            <person name="Foster-Nyarko E."/>
            <person name="Jarju S."/>
            <person name="Secka A."/>
            <person name="Antonio M."/>
            <person name="Oren A."/>
            <person name="Chaudhuri R.R."/>
            <person name="La Ragione R."/>
            <person name="Hildebrand F."/>
            <person name="Pallen M.J."/>
        </authorList>
    </citation>
    <scope>NUCLEOTIDE SEQUENCE</scope>
    <source>
        <strain evidence="9">13766</strain>
    </source>
</reference>
<evidence type="ECO:0000259" key="8">
    <source>
        <dbReference type="PROSITE" id="PS50928"/>
    </source>
</evidence>
<feature type="transmembrane region" description="Helical" evidence="7">
    <location>
        <begin position="20"/>
        <end position="41"/>
    </location>
</feature>
<proteinExistence type="inferred from homology"/>
<accession>A0A9D1K7H1</accession>
<keyword evidence="5 7" id="KW-1133">Transmembrane helix</keyword>
<comment type="caution">
    <text evidence="9">The sequence shown here is derived from an EMBL/GenBank/DDBJ whole genome shotgun (WGS) entry which is preliminary data.</text>
</comment>
<feature type="transmembrane region" description="Helical" evidence="7">
    <location>
        <begin position="192"/>
        <end position="217"/>
    </location>
</feature>
<dbReference type="Proteomes" id="UP000824140">
    <property type="component" value="Unassembled WGS sequence"/>
</dbReference>
<feature type="transmembrane region" description="Helical" evidence="7">
    <location>
        <begin position="88"/>
        <end position="111"/>
    </location>
</feature>